<sequence length="155" mass="17610">MLRLEPVEFFLRAIPEGFLIILGIYMLSKTSIDKKKYIVSSIVYALTIFSIRLLPINYGVHTILILLFLVIITINYIKIDVVLAMKSALILFLLQFVSEGLNIFTLKLIPSINLDELFMNPILKTILGIPSLIFLSIILYIFYILGKGKDGLEDV</sequence>
<evidence type="ECO:0000256" key="1">
    <source>
        <dbReference type="SAM" id="Phobius"/>
    </source>
</evidence>
<feature type="transmembrane region" description="Helical" evidence="1">
    <location>
        <begin position="122"/>
        <end position="145"/>
    </location>
</feature>
<organism evidence="2">
    <name type="scientific">Clostridium tertium</name>
    <dbReference type="NCBI Taxonomy" id="1559"/>
    <lineage>
        <taxon>Bacteria</taxon>
        <taxon>Bacillati</taxon>
        <taxon>Bacillota</taxon>
        <taxon>Clostridia</taxon>
        <taxon>Eubacteriales</taxon>
        <taxon>Clostridiaceae</taxon>
        <taxon>Clostridium</taxon>
    </lineage>
</organism>
<feature type="transmembrane region" description="Helical" evidence="1">
    <location>
        <begin position="37"/>
        <end position="54"/>
    </location>
</feature>
<evidence type="ECO:0000313" key="2">
    <source>
        <dbReference type="EMBL" id="VYU27604.1"/>
    </source>
</evidence>
<feature type="transmembrane region" description="Helical" evidence="1">
    <location>
        <begin position="89"/>
        <end position="110"/>
    </location>
</feature>
<dbReference type="AlphaFoldDB" id="A0A6N3DIN8"/>
<proteinExistence type="predicted"/>
<name>A0A6N3DIN8_9CLOT</name>
<keyword evidence="1" id="KW-0472">Membrane</keyword>
<feature type="transmembrane region" description="Helical" evidence="1">
    <location>
        <begin position="60"/>
        <end position="77"/>
    </location>
</feature>
<feature type="transmembrane region" description="Helical" evidence="1">
    <location>
        <begin position="6"/>
        <end position="25"/>
    </location>
</feature>
<protein>
    <submittedName>
        <fullName evidence="2">Uncharacterized protein</fullName>
    </submittedName>
</protein>
<keyword evidence="1" id="KW-1133">Transmembrane helix</keyword>
<keyword evidence="1" id="KW-0812">Transmembrane</keyword>
<dbReference type="RefSeq" id="WP_156626394.1">
    <property type="nucleotide sequence ID" value="NZ_CACRTO010000019.1"/>
</dbReference>
<reference evidence="2" key="1">
    <citation type="submission" date="2019-11" db="EMBL/GenBank/DDBJ databases">
        <authorList>
            <person name="Feng L."/>
        </authorList>
    </citation>
    <scope>NUCLEOTIDE SEQUENCE</scope>
    <source>
        <strain evidence="2">CTertiumLFYP3</strain>
    </source>
</reference>
<dbReference type="EMBL" id="CACRTO010000019">
    <property type="protein sequence ID" value="VYU27604.1"/>
    <property type="molecule type" value="Genomic_DNA"/>
</dbReference>
<accession>A0A6N3DIN8</accession>
<gene>
    <name evidence="2" type="ORF">CTLFYP3_01933</name>
</gene>